<evidence type="ECO:0000256" key="1">
    <source>
        <dbReference type="ARBA" id="ARBA00023125"/>
    </source>
</evidence>
<name>A0A4Z0C7K0_9BURK</name>
<evidence type="ECO:0000313" key="3">
    <source>
        <dbReference type="EMBL" id="TFZ07647.1"/>
    </source>
</evidence>
<keyword evidence="4" id="KW-1185">Reference proteome</keyword>
<dbReference type="Pfam" id="PF13411">
    <property type="entry name" value="MerR_1"/>
    <property type="match status" value="1"/>
</dbReference>
<gene>
    <name evidence="3" type="ORF">EZ216_00320</name>
</gene>
<keyword evidence="1" id="KW-0238">DNA-binding</keyword>
<evidence type="ECO:0000313" key="4">
    <source>
        <dbReference type="Proteomes" id="UP000297839"/>
    </source>
</evidence>
<reference evidence="3 4" key="1">
    <citation type="submission" date="2019-03" db="EMBL/GenBank/DDBJ databases">
        <title>Ramlibacter sp. 18x22-1, whole genome shotgun sequence.</title>
        <authorList>
            <person name="Zhang X."/>
            <person name="Feng G."/>
            <person name="Zhu H."/>
        </authorList>
    </citation>
    <scope>NUCLEOTIDE SEQUENCE [LARGE SCALE GENOMIC DNA]</scope>
    <source>
        <strain evidence="3 4">18x22-1</strain>
    </source>
</reference>
<dbReference type="Gene3D" id="1.10.1660.10">
    <property type="match status" value="1"/>
</dbReference>
<accession>A0A4Z0C7K0</accession>
<proteinExistence type="predicted"/>
<dbReference type="PROSITE" id="PS00552">
    <property type="entry name" value="HTH_MERR_1"/>
    <property type="match status" value="1"/>
</dbReference>
<dbReference type="CDD" id="cd04788">
    <property type="entry name" value="HTH_NolA-AlbR"/>
    <property type="match status" value="1"/>
</dbReference>
<dbReference type="SMART" id="SM00422">
    <property type="entry name" value="HTH_MERR"/>
    <property type="match status" value="1"/>
</dbReference>
<evidence type="ECO:0000259" key="2">
    <source>
        <dbReference type="PROSITE" id="PS50937"/>
    </source>
</evidence>
<feature type="domain" description="HTH merR-type" evidence="2">
    <location>
        <begin position="2"/>
        <end position="71"/>
    </location>
</feature>
<dbReference type="InterPro" id="IPR047057">
    <property type="entry name" value="MerR_fam"/>
</dbReference>
<protein>
    <submittedName>
        <fullName evidence="3">MerR family transcriptional regulator</fullName>
    </submittedName>
</protein>
<dbReference type="GO" id="GO:0003700">
    <property type="term" value="F:DNA-binding transcription factor activity"/>
    <property type="evidence" value="ECO:0007669"/>
    <property type="project" value="InterPro"/>
</dbReference>
<dbReference type="OrthoDB" id="9808480at2"/>
<dbReference type="EMBL" id="SMLK01000001">
    <property type="protein sequence ID" value="TFZ07647.1"/>
    <property type="molecule type" value="Genomic_DNA"/>
</dbReference>
<comment type="caution">
    <text evidence="3">The sequence shown here is derived from an EMBL/GenBank/DDBJ whole genome shotgun (WGS) entry which is preliminary data.</text>
</comment>
<dbReference type="GO" id="GO:0003677">
    <property type="term" value="F:DNA binding"/>
    <property type="evidence" value="ECO:0007669"/>
    <property type="project" value="UniProtKB-KW"/>
</dbReference>
<dbReference type="SUPFAM" id="SSF46955">
    <property type="entry name" value="Putative DNA-binding domain"/>
    <property type="match status" value="1"/>
</dbReference>
<dbReference type="PANTHER" id="PTHR30204">
    <property type="entry name" value="REDOX-CYCLING DRUG-SENSING TRANSCRIPTIONAL ACTIVATOR SOXR"/>
    <property type="match status" value="1"/>
</dbReference>
<dbReference type="PROSITE" id="PS50937">
    <property type="entry name" value="HTH_MERR_2"/>
    <property type="match status" value="1"/>
</dbReference>
<dbReference type="InterPro" id="IPR012925">
    <property type="entry name" value="TipAS_dom"/>
</dbReference>
<dbReference type="PRINTS" id="PR00040">
    <property type="entry name" value="HTHMERR"/>
</dbReference>
<dbReference type="InterPro" id="IPR000551">
    <property type="entry name" value="MerR-type_HTH_dom"/>
</dbReference>
<sequence>MLLKVGELARSTGLTVRTLHHYDAIGLVKPSARSEAGYRLYDTGDVARLHAVQALRHLGLPLAEIGPLLDGKGAPPEAILAQQIQALDRQVRQATELRDRLSLLREGLLRGESPSLQDWVGSLSLMATYGRYFEAGELQRILSGWNRNAAEWDQLKAGVRAAMDAGLKRDTMEVQALTRRWMGLVYRVMGGDHDLMQRWGQMYRRETSAHGLNGAPPTDMLDFMEDSIEFRLGLLRQHFSVEDLTAMRWPEDTERRLQAIEDESCEAMAAGRAPASKQARALRARWQALLGEAAGGDPALLGRMLTLHRAHPLLLAGGPLSGEVRAWLVSAGDPGA</sequence>
<dbReference type="PANTHER" id="PTHR30204:SF90">
    <property type="entry name" value="HTH-TYPE TRANSCRIPTIONAL ACTIVATOR MTA"/>
    <property type="match status" value="1"/>
</dbReference>
<organism evidence="3 4">
    <name type="scientific">Ramlibacter humi</name>
    <dbReference type="NCBI Taxonomy" id="2530451"/>
    <lineage>
        <taxon>Bacteria</taxon>
        <taxon>Pseudomonadati</taxon>
        <taxon>Pseudomonadota</taxon>
        <taxon>Betaproteobacteria</taxon>
        <taxon>Burkholderiales</taxon>
        <taxon>Comamonadaceae</taxon>
        <taxon>Ramlibacter</taxon>
    </lineage>
</organism>
<dbReference type="AlphaFoldDB" id="A0A4Z0C7K0"/>
<dbReference type="Proteomes" id="UP000297839">
    <property type="component" value="Unassembled WGS sequence"/>
</dbReference>
<dbReference type="RefSeq" id="WP_135247584.1">
    <property type="nucleotide sequence ID" value="NZ_SMLK01000001.1"/>
</dbReference>
<dbReference type="InterPro" id="IPR009061">
    <property type="entry name" value="DNA-bd_dom_put_sf"/>
</dbReference>
<dbReference type="Pfam" id="PF07739">
    <property type="entry name" value="TipAS"/>
    <property type="match status" value="1"/>
</dbReference>